<sequence>MSVVHQYTVESDLTGPSIAPVSPLANDVDVAVDTVITFKLEDPSSVVLSTVVVQVNGLLVYSASSEQNGATVTATANDAGGFDFSVALPASLPDGGPQAVYVSADDTLANTSTLLYTFFTGVKPRLVSVDNTVAGIIVARFNEPMTLDSVFRRIQNYVITALGSGSAVTVTEIRTSTAQPDVATIVFEGGGSSYELVVTGVLDAEGNSIDLDYNTLAFEIGLPGGDTAPIVHVFDTVFGPMGITQRVVSRRTVEKLVVNRAIDVAIREQLNQRLEAYGAGAPLRSGKDGGRRG</sequence>
<proteinExistence type="predicted"/>
<dbReference type="EMBL" id="LAZR01013737">
    <property type="protein sequence ID" value="KKM20583.1"/>
    <property type="molecule type" value="Genomic_DNA"/>
</dbReference>
<name>A0A0F9KEP9_9ZZZZ</name>
<reference evidence="2" key="1">
    <citation type="journal article" date="2015" name="Nature">
        <title>Complex archaea that bridge the gap between prokaryotes and eukaryotes.</title>
        <authorList>
            <person name="Spang A."/>
            <person name="Saw J.H."/>
            <person name="Jorgensen S.L."/>
            <person name="Zaremba-Niedzwiedzka K."/>
            <person name="Martijn J."/>
            <person name="Lind A.E."/>
            <person name="van Eijk R."/>
            <person name="Schleper C."/>
            <person name="Guy L."/>
            <person name="Ettema T.J."/>
        </authorList>
    </citation>
    <scope>NUCLEOTIDE SEQUENCE</scope>
</reference>
<keyword evidence="1" id="KW-0732">Signal</keyword>
<gene>
    <name evidence="2" type="ORF">LCGC14_1644020</name>
</gene>
<protein>
    <submittedName>
        <fullName evidence="2">Uncharacterized protein</fullName>
    </submittedName>
</protein>
<accession>A0A0F9KEP9</accession>
<evidence type="ECO:0000256" key="1">
    <source>
        <dbReference type="ARBA" id="ARBA00022729"/>
    </source>
</evidence>
<dbReference type="AlphaFoldDB" id="A0A0F9KEP9"/>
<organism evidence="2">
    <name type="scientific">marine sediment metagenome</name>
    <dbReference type="NCBI Taxonomy" id="412755"/>
    <lineage>
        <taxon>unclassified sequences</taxon>
        <taxon>metagenomes</taxon>
        <taxon>ecological metagenomes</taxon>
    </lineage>
</organism>
<dbReference type="Gene3D" id="2.60.40.1220">
    <property type="match status" value="1"/>
</dbReference>
<comment type="caution">
    <text evidence="2">The sequence shown here is derived from an EMBL/GenBank/DDBJ whole genome shotgun (WGS) entry which is preliminary data.</text>
</comment>
<evidence type="ECO:0000313" key="2">
    <source>
        <dbReference type="EMBL" id="KKM20583.1"/>
    </source>
</evidence>
<dbReference type="InterPro" id="IPR014755">
    <property type="entry name" value="Cu-Rt/internalin_Ig-like"/>
</dbReference>